<reference evidence="2 3" key="1">
    <citation type="journal article" date="2019" name="Sci. Rep.">
        <title>Orb-weaving spider Araneus ventricosus genome elucidates the spidroin gene catalogue.</title>
        <authorList>
            <person name="Kono N."/>
            <person name="Nakamura H."/>
            <person name="Ohtoshi R."/>
            <person name="Moran D.A.P."/>
            <person name="Shinohara A."/>
            <person name="Yoshida Y."/>
            <person name="Fujiwara M."/>
            <person name="Mori M."/>
            <person name="Tomita M."/>
            <person name="Arakawa K."/>
        </authorList>
    </citation>
    <scope>NUCLEOTIDE SEQUENCE [LARGE SCALE GENOMIC DNA]</scope>
</reference>
<comment type="caution">
    <text evidence="2">The sequence shown here is derived from an EMBL/GenBank/DDBJ whole genome shotgun (WGS) entry which is preliminary data.</text>
</comment>
<dbReference type="GO" id="GO:0004523">
    <property type="term" value="F:RNA-DNA hybrid ribonuclease activity"/>
    <property type="evidence" value="ECO:0007669"/>
    <property type="project" value="InterPro"/>
</dbReference>
<evidence type="ECO:0000313" key="3">
    <source>
        <dbReference type="Proteomes" id="UP000499080"/>
    </source>
</evidence>
<feature type="domain" description="RNase H type-1" evidence="1">
    <location>
        <begin position="10"/>
        <end position="138"/>
    </location>
</feature>
<dbReference type="EMBL" id="BGPR01052114">
    <property type="protein sequence ID" value="GBO28982.1"/>
    <property type="molecule type" value="Genomic_DNA"/>
</dbReference>
<dbReference type="GO" id="GO:0003676">
    <property type="term" value="F:nucleic acid binding"/>
    <property type="evidence" value="ECO:0007669"/>
    <property type="project" value="InterPro"/>
</dbReference>
<dbReference type="Gene3D" id="3.30.420.10">
    <property type="entry name" value="Ribonuclease H-like superfamily/Ribonuclease H"/>
    <property type="match status" value="1"/>
</dbReference>
<dbReference type="AlphaFoldDB" id="A0A4Y2VW69"/>
<evidence type="ECO:0000259" key="1">
    <source>
        <dbReference type="PROSITE" id="PS50879"/>
    </source>
</evidence>
<protein>
    <recommendedName>
        <fullName evidence="1">RNase H type-1 domain-containing protein</fullName>
    </recommendedName>
</protein>
<keyword evidence="3" id="KW-1185">Reference proteome</keyword>
<dbReference type="InterPro" id="IPR002156">
    <property type="entry name" value="RNaseH_domain"/>
</dbReference>
<name>A0A4Y2VW69_ARAVE</name>
<dbReference type="CDD" id="cd09276">
    <property type="entry name" value="Rnase_HI_RT_non_LTR"/>
    <property type="match status" value="1"/>
</dbReference>
<organism evidence="2 3">
    <name type="scientific">Araneus ventricosus</name>
    <name type="common">Orbweaver spider</name>
    <name type="synonym">Epeira ventricosa</name>
    <dbReference type="NCBI Taxonomy" id="182803"/>
    <lineage>
        <taxon>Eukaryota</taxon>
        <taxon>Metazoa</taxon>
        <taxon>Ecdysozoa</taxon>
        <taxon>Arthropoda</taxon>
        <taxon>Chelicerata</taxon>
        <taxon>Arachnida</taxon>
        <taxon>Araneae</taxon>
        <taxon>Araneomorphae</taxon>
        <taxon>Entelegynae</taxon>
        <taxon>Araneoidea</taxon>
        <taxon>Araneidae</taxon>
        <taxon>Araneus</taxon>
    </lineage>
</organism>
<dbReference type="Proteomes" id="UP000499080">
    <property type="component" value="Unassembled WGS sequence"/>
</dbReference>
<dbReference type="InterPro" id="IPR036397">
    <property type="entry name" value="RNaseH_sf"/>
</dbReference>
<gene>
    <name evidence="2" type="ORF">AVEN_241052_1</name>
</gene>
<dbReference type="InterPro" id="IPR012337">
    <property type="entry name" value="RNaseH-like_sf"/>
</dbReference>
<evidence type="ECO:0000313" key="2">
    <source>
        <dbReference type="EMBL" id="GBO28982.1"/>
    </source>
</evidence>
<proteinExistence type="predicted"/>
<sequence length="245" mass="28129">MKLLKSSFSIIKHHAGATDAAKNKEKTYSSYNKTTRQQNSGLILNYNSIFSCEGLAILLAISQFCNDLTDYIILTDSLSVLKSLENIKNKSPRMTSFIQQKLALFQNVIKSLELVWIPRHVGIPENEQADSLTREVHTSQALKCIPPEDIYKYIKKETTGKNCKEWKLCKYFTHLESINLFITAIHLTQNGRSLLLRFRTGIFPTKEKHPKYGLNTSPNCPSYVEYVLVENVELILFHCKEFSQF</sequence>
<dbReference type="Pfam" id="PF00075">
    <property type="entry name" value="RNase_H"/>
    <property type="match status" value="1"/>
</dbReference>
<accession>A0A4Y2VW69</accession>
<dbReference type="PROSITE" id="PS50879">
    <property type="entry name" value="RNASE_H_1"/>
    <property type="match status" value="1"/>
</dbReference>
<dbReference type="SUPFAM" id="SSF53098">
    <property type="entry name" value="Ribonuclease H-like"/>
    <property type="match status" value="1"/>
</dbReference>